<reference evidence="2 3" key="1">
    <citation type="submission" date="2015-10" db="EMBL/GenBank/DDBJ databases">
        <title>Draft genome sequence of Streptomyces cellostaticus DSM 40189, type strain for the species Streptomyces cellostaticus.</title>
        <authorList>
            <person name="Ruckert C."/>
            <person name="Winkler A."/>
            <person name="Kalinowski J."/>
            <person name="Kampfer P."/>
            <person name="Glaeser S."/>
        </authorList>
    </citation>
    <scope>NUCLEOTIDE SEQUENCE [LARGE SCALE GENOMIC DNA]</scope>
    <source>
        <strain evidence="2 3">DSM 40189</strain>
    </source>
</reference>
<dbReference type="AlphaFoldDB" id="A0A101NP36"/>
<feature type="region of interest" description="Disordered" evidence="1">
    <location>
        <begin position="326"/>
        <end position="379"/>
    </location>
</feature>
<organism evidence="2 3">
    <name type="scientific">Streptomyces cellostaticus</name>
    <dbReference type="NCBI Taxonomy" id="67285"/>
    <lineage>
        <taxon>Bacteria</taxon>
        <taxon>Bacillati</taxon>
        <taxon>Actinomycetota</taxon>
        <taxon>Actinomycetes</taxon>
        <taxon>Kitasatosporales</taxon>
        <taxon>Streptomycetaceae</taxon>
        <taxon>Streptomyces</taxon>
    </lineage>
</organism>
<protein>
    <submittedName>
        <fullName evidence="2">Uncharacterized protein</fullName>
    </submittedName>
</protein>
<sequence>MAGNGRRTRPWARLRGPTEEANRLAQTLRGWLDEAGLRLDDLVRELKPEHFESQTVPSRSTVADRLAGVNLRWDFVEAVADVCSPSTAARERLREQARPLHDASVRALRSGDRTPRSPAPAVGPRRDPAPPVTGPGAPDPAHELVVVQRYSLELSDQLLRAQQRSAELEKARNDAHHMVMILLTLVDKLHRDIATLTAERNRGAARAPAPEAFAEVQERLHHSEAQRTQAESELTRARAEREKADRLAEQSAEQVRRLTAELARLRREQDTAHPGSDAVPQDPDPAPVLPTHQIAPDDIDIALIKAAHILDSGAERLDQLAEELREEPDGLPDNLTGRTPDNTSDPAEGTPATSGGAADKAPDNRPDNQPGDQADNRPDDVDVDLLLRWLLTLRDPALEHVFPHLVTVGRDWPTEQLVLAVRRLRASKAPNLADALLVAIGSARPAPGLVAVLGVLFAADADVVVMGMAVERPARHFQQALGHLRRAGLDGLAGQALITAGHQRSAKGLPLFLSCLDHERFADRVLVLNGVRARSAHRVAQIVQRLRDVGMGQDADLLMVASLANPGVTLTPQDSLPWGPKAWFGKPPVRRPAGPLTRPPRSPVRPPEPPSTTLTTRIRINIPGSRPIPPIVVREPPGTAPEPPSTTG</sequence>
<evidence type="ECO:0000313" key="3">
    <source>
        <dbReference type="Proteomes" id="UP000054241"/>
    </source>
</evidence>
<feature type="region of interest" description="Disordered" evidence="1">
    <location>
        <begin position="579"/>
        <end position="648"/>
    </location>
</feature>
<dbReference type="EMBL" id="LMWL01000015">
    <property type="protein sequence ID" value="KUM96808.1"/>
    <property type="molecule type" value="Genomic_DNA"/>
</dbReference>
<feature type="region of interest" description="Disordered" evidence="1">
    <location>
        <begin position="217"/>
        <end position="253"/>
    </location>
</feature>
<evidence type="ECO:0000313" key="2">
    <source>
        <dbReference type="EMBL" id="KUM96808.1"/>
    </source>
</evidence>
<feature type="region of interest" description="Disordered" evidence="1">
    <location>
        <begin position="269"/>
        <end position="292"/>
    </location>
</feature>
<dbReference type="OrthoDB" id="4187664at2"/>
<gene>
    <name evidence="2" type="ORF">AQI88_09965</name>
</gene>
<name>A0A101NP36_9ACTN</name>
<comment type="caution">
    <text evidence="2">The sequence shown here is derived from an EMBL/GenBank/DDBJ whole genome shotgun (WGS) entry which is preliminary data.</text>
</comment>
<feature type="region of interest" description="Disordered" evidence="1">
    <location>
        <begin position="92"/>
        <end position="140"/>
    </location>
</feature>
<keyword evidence="3" id="KW-1185">Reference proteome</keyword>
<feature type="compositionally biased region" description="Pro residues" evidence="1">
    <location>
        <begin position="597"/>
        <end position="610"/>
    </location>
</feature>
<feature type="compositionally biased region" description="Pro residues" evidence="1">
    <location>
        <begin position="638"/>
        <end position="648"/>
    </location>
</feature>
<dbReference type="Proteomes" id="UP000054241">
    <property type="component" value="Unassembled WGS sequence"/>
</dbReference>
<feature type="compositionally biased region" description="Basic and acidic residues" evidence="1">
    <location>
        <begin position="92"/>
        <end position="115"/>
    </location>
</feature>
<evidence type="ECO:0000256" key="1">
    <source>
        <dbReference type="SAM" id="MobiDB-lite"/>
    </source>
</evidence>
<feature type="compositionally biased region" description="Basic and acidic residues" evidence="1">
    <location>
        <begin position="233"/>
        <end position="253"/>
    </location>
</feature>
<feature type="compositionally biased region" description="Polar residues" evidence="1">
    <location>
        <begin position="336"/>
        <end position="345"/>
    </location>
</feature>
<dbReference type="RefSeq" id="WP_159050329.1">
    <property type="nucleotide sequence ID" value="NZ_BNDU01000006.1"/>
</dbReference>
<proteinExistence type="predicted"/>
<accession>A0A101NP36</accession>
<dbReference type="STRING" id="67285.AQI88_09965"/>